<dbReference type="NCBIfam" id="NF009875">
    <property type="entry name" value="PRK13339.1"/>
    <property type="match status" value="1"/>
</dbReference>
<dbReference type="NCBIfam" id="NF003611">
    <property type="entry name" value="PRK05257.3-2"/>
    <property type="match status" value="1"/>
</dbReference>
<dbReference type="AlphaFoldDB" id="E2SDM9"/>
<keyword evidence="4 8" id="KW-0816">Tricarboxylic acid cycle</keyword>
<dbReference type="SUPFAM" id="SSF51905">
    <property type="entry name" value="FAD/NAD(P)-binding domain"/>
    <property type="match status" value="1"/>
</dbReference>
<dbReference type="Pfam" id="PF06039">
    <property type="entry name" value="Mqo"/>
    <property type="match status" value="1"/>
</dbReference>
<sequence length="524" mass="56599">MGGRTPPARMHVPRSQEMSALTLNANLPSRKPAADPNRITTDVLLVGAGVMSATLGALIRSLEPDWSVTVLERLEGPALESSDPWNNAGTGHSALCELNYTPRLPDGSVDVSKALVVNEQFQLSRQFWAHGVDHGMLHDPSSFINAVPHVSFVRGAENAEYLRLRHDALAGNPLFEGIEYVDDRDEFARRLPLMAEGRPEDETVALNWSQNGTDVDFGALTGQLLAHLADRGADIRYGHDVKSLRKNTDGTWKVKVRDRVRGGTLNISARFVFVGAGGGALHLLQRSGIDEVKGFAGFPVSGQFLRCVDEDVTARHEAKVYGMAAVGAPPMSVPHLDTRVIDGQRSLLFGPYAGWTPKFLKNGSFTDLPRSMRIDNLGPMAGVGLTSAPLVKYLVLELLKNQHRKIDELSVFAPIVEASDWELITAGQRVQVVRKKGWGGGLEFGTTVISAADGSIAGLLGASPGASTAVAAMLDVLERCFPGRIDGWRPQLKEIVPSYGVALQENPSLLADLRSWTDTSLGLV</sequence>
<dbReference type="EC" id="1.1.5.4" evidence="8"/>
<accession>E2SDM9</accession>
<evidence type="ECO:0000313" key="9">
    <source>
        <dbReference type="EMBL" id="EFQ82606.1"/>
    </source>
</evidence>
<dbReference type="Proteomes" id="UP000003111">
    <property type="component" value="Unassembled WGS sequence"/>
</dbReference>
<dbReference type="GO" id="GO:0047545">
    <property type="term" value="F:(S)-2-hydroxyglutarate dehydrogenase activity"/>
    <property type="evidence" value="ECO:0007669"/>
    <property type="project" value="TreeGrafter"/>
</dbReference>
<evidence type="ECO:0000313" key="10">
    <source>
        <dbReference type="Proteomes" id="UP000003111"/>
    </source>
</evidence>
<dbReference type="EMBL" id="ACLF03000006">
    <property type="protein sequence ID" value="EFQ82606.1"/>
    <property type="molecule type" value="Genomic_DNA"/>
</dbReference>
<dbReference type="PANTHER" id="PTHR43104:SF2">
    <property type="entry name" value="L-2-HYDROXYGLUTARATE DEHYDROGENASE, MITOCHONDRIAL"/>
    <property type="match status" value="1"/>
</dbReference>
<dbReference type="HOGENOM" id="CLU_028151_0_0_11"/>
<proteinExistence type="inferred from homology"/>
<dbReference type="PANTHER" id="PTHR43104">
    <property type="entry name" value="L-2-HYDROXYGLUTARATE DEHYDROGENASE, MITOCHONDRIAL"/>
    <property type="match status" value="1"/>
</dbReference>
<dbReference type="eggNOG" id="COG0579">
    <property type="taxonomic scope" value="Bacteria"/>
</dbReference>
<gene>
    <name evidence="8 9" type="primary">mqo</name>
    <name evidence="9" type="ORF">HMPREF0063_11815</name>
</gene>
<evidence type="ECO:0000256" key="2">
    <source>
        <dbReference type="ARBA" id="ARBA00001974"/>
    </source>
</evidence>
<dbReference type="NCBIfam" id="TIGR01320">
    <property type="entry name" value="mal_quin_oxido"/>
    <property type="match status" value="1"/>
</dbReference>
<dbReference type="GO" id="GO:0006099">
    <property type="term" value="P:tricarboxylic acid cycle"/>
    <property type="evidence" value="ECO:0007669"/>
    <property type="project" value="UniProtKB-UniRule"/>
</dbReference>
<keyword evidence="7 8" id="KW-0560">Oxidoreductase</keyword>
<dbReference type="GO" id="GO:0008924">
    <property type="term" value="F:L-malate dehydrogenase (quinone) activity"/>
    <property type="evidence" value="ECO:0007669"/>
    <property type="project" value="UniProtKB-UniRule"/>
</dbReference>
<dbReference type="Gene3D" id="3.50.50.60">
    <property type="entry name" value="FAD/NAD(P)-binding domain"/>
    <property type="match status" value="1"/>
</dbReference>
<keyword evidence="6 8" id="KW-0274">FAD</keyword>
<comment type="caution">
    <text evidence="9">The sequence shown here is derived from an EMBL/GenBank/DDBJ whole genome shotgun (WGS) entry which is preliminary data.</text>
</comment>
<evidence type="ECO:0000256" key="1">
    <source>
        <dbReference type="ARBA" id="ARBA00001139"/>
    </source>
</evidence>
<keyword evidence="5 8" id="KW-0285">Flavoprotein</keyword>
<organism evidence="9 10">
    <name type="scientific">Aeromicrobium marinum DSM 15272</name>
    <dbReference type="NCBI Taxonomy" id="585531"/>
    <lineage>
        <taxon>Bacteria</taxon>
        <taxon>Bacillati</taxon>
        <taxon>Actinomycetota</taxon>
        <taxon>Actinomycetes</taxon>
        <taxon>Propionibacteriales</taxon>
        <taxon>Nocardioidaceae</taxon>
        <taxon>Aeromicrobium</taxon>
    </lineage>
</organism>
<dbReference type="InterPro" id="IPR036188">
    <property type="entry name" value="FAD/NAD-bd_sf"/>
</dbReference>
<dbReference type="STRING" id="585531.HMPREF0063_11815"/>
<evidence type="ECO:0000256" key="4">
    <source>
        <dbReference type="ARBA" id="ARBA00022532"/>
    </source>
</evidence>
<evidence type="ECO:0000256" key="5">
    <source>
        <dbReference type="ARBA" id="ARBA00022630"/>
    </source>
</evidence>
<evidence type="ECO:0000256" key="3">
    <source>
        <dbReference type="ARBA" id="ARBA00005012"/>
    </source>
</evidence>
<dbReference type="Gene3D" id="3.30.9.10">
    <property type="entry name" value="D-Amino Acid Oxidase, subunit A, domain 2"/>
    <property type="match status" value="1"/>
</dbReference>
<evidence type="ECO:0000256" key="7">
    <source>
        <dbReference type="ARBA" id="ARBA00023002"/>
    </source>
</evidence>
<reference evidence="9" key="1">
    <citation type="submission" date="2010-08" db="EMBL/GenBank/DDBJ databases">
        <authorList>
            <person name="Muzny D."/>
            <person name="Qin X."/>
            <person name="Buhay C."/>
            <person name="Dugan-Rocha S."/>
            <person name="Ding Y."/>
            <person name="Chen G."/>
            <person name="Hawes A."/>
            <person name="Holder M."/>
            <person name="Jhangiani S."/>
            <person name="Johnson A."/>
            <person name="Khan Z."/>
            <person name="Li Z."/>
            <person name="Liu W."/>
            <person name="Liu X."/>
            <person name="Perez L."/>
            <person name="Shen H."/>
            <person name="Wang Q."/>
            <person name="Watt J."/>
            <person name="Xi L."/>
            <person name="Xin Y."/>
            <person name="Zhou J."/>
            <person name="Deng J."/>
            <person name="Jiang H."/>
            <person name="Liu Y."/>
            <person name="Qu J."/>
            <person name="Song X.-Z."/>
            <person name="Zhang L."/>
            <person name="Villasana D."/>
            <person name="Johnson A."/>
            <person name="Liu J."/>
            <person name="Liyanage D."/>
            <person name="Lorensuhewa L."/>
            <person name="Robinson T."/>
            <person name="Song A."/>
            <person name="Song B.-B."/>
            <person name="Dinh H."/>
            <person name="Thornton R."/>
            <person name="Coyle M."/>
            <person name="Francisco L."/>
            <person name="Jackson L."/>
            <person name="Javaid M."/>
            <person name="Korchina V."/>
            <person name="Kovar C."/>
            <person name="Mata R."/>
            <person name="Mathew T."/>
            <person name="Ngo R."/>
            <person name="Nguyen L."/>
            <person name="Nguyen N."/>
            <person name="Okwuonu G."/>
            <person name="Ongeri F."/>
            <person name="Pham C."/>
            <person name="Simmons D."/>
            <person name="Wilczek-Boney K."/>
            <person name="Hale W."/>
            <person name="Jakkamsetti A."/>
            <person name="Pham P."/>
            <person name="Ruth R."/>
            <person name="San Lucas F."/>
            <person name="Warren J."/>
            <person name="Zhang J."/>
            <person name="Zhao Z."/>
            <person name="Zhou C."/>
            <person name="Zhu D."/>
            <person name="Lee S."/>
            <person name="Bess C."/>
            <person name="Blankenburg K."/>
            <person name="Forbes L."/>
            <person name="Fu Q."/>
            <person name="Gubbala S."/>
            <person name="Hirani K."/>
            <person name="Jayaseelan J.C."/>
            <person name="Lara F."/>
            <person name="Munidasa M."/>
            <person name="Palculict T."/>
            <person name="Patil S."/>
            <person name="Pu L.-L."/>
            <person name="Saada N."/>
            <person name="Tang L."/>
            <person name="Weissenberger G."/>
            <person name="Zhu Y."/>
            <person name="Hemphill L."/>
            <person name="Shang Y."/>
            <person name="Youmans B."/>
            <person name="Ayvaz T."/>
            <person name="Ross M."/>
            <person name="Santibanez J."/>
            <person name="Aqrawi P."/>
            <person name="Gross S."/>
            <person name="Joshi V."/>
            <person name="Fowler G."/>
            <person name="Nazareth L."/>
            <person name="Reid J."/>
            <person name="Worley K."/>
            <person name="Petrosino J."/>
            <person name="Highlander S."/>
            <person name="Gibbs R."/>
        </authorList>
    </citation>
    <scope>NUCLEOTIDE SEQUENCE [LARGE SCALE GENOMIC DNA]</scope>
    <source>
        <strain evidence="9">DSM 15272</strain>
    </source>
</reference>
<name>E2SDM9_9ACTN</name>
<dbReference type="InterPro" id="IPR006231">
    <property type="entry name" value="MQO"/>
</dbReference>
<dbReference type="UniPathway" id="UPA00223">
    <property type="reaction ID" value="UER01008"/>
</dbReference>
<protein>
    <recommendedName>
        <fullName evidence="8">Probable malate:quinone oxidoreductase</fullName>
        <ecNumber evidence="8">1.1.5.4</ecNumber>
    </recommendedName>
    <alternativeName>
        <fullName evidence="8">MQO</fullName>
    </alternativeName>
    <alternativeName>
        <fullName evidence="8">Malate dehydrogenase [quinone]</fullName>
    </alternativeName>
</protein>
<comment type="similarity">
    <text evidence="8">Belongs to the MQO family.</text>
</comment>
<comment type="catalytic activity">
    <reaction evidence="1 8">
        <text>(S)-malate + a quinone = a quinol + oxaloacetate</text>
        <dbReference type="Rhea" id="RHEA:46012"/>
        <dbReference type="ChEBI" id="CHEBI:15589"/>
        <dbReference type="ChEBI" id="CHEBI:16452"/>
        <dbReference type="ChEBI" id="CHEBI:24646"/>
        <dbReference type="ChEBI" id="CHEBI:132124"/>
        <dbReference type="EC" id="1.1.5.4"/>
    </reaction>
</comment>
<comment type="pathway">
    <text evidence="3 8">Carbohydrate metabolism; tricarboxylic acid cycle; oxaloacetate from (S)-malate (quinone route): step 1/1.</text>
</comment>
<keyword evidence="10" id="KW-1185">Reference proteome</keyword>
<dbReference type="HAMAP" id="MF_00212">
    <property type="entry name" value="MQO"/>
    <property type="match status" value="1"/>
</dbReference>
<evidence type="ECO:0000256" key="6">
    <source>
        <dbReference type="ARBA" id="ARBA00022827"/>
    </source>
</evidence>
<evidence type="ECO:0000256" key="8">
    <source>
        <dbReference type="HAMAP-Rule" id="MF_00212"/>
    </source>
</evidence>
<dbReference type="NCBIfam" id="NF003606">
    <property type="entry name" value="PRK05257.2-1"/>
    <property type="match status" value="1"/>
</dbReference>
<comment type="cofactor">
    <cofactor evidence="2 8">
        <name>FAD</name>
        <dbReference type="ChEBI" id="CHEBI:57692"/>
    </cofactor>
</comment>